<evidence type="ECO:0000256" key="1">
    <source>
        <dbReference type="SAM" id="SignalP"/>
    </source>
</evidence>
<proteinExistence type="predicted"/>
<protein>
    <recommendedName>
        <fullName evidence="2">Plexin TIG domain-containing protein</fullName>
    </recommendedName>
</protein>
<evidence type="ECO:0000313" key="4">
    <source>
        <dbReference type="Proteomes" id="UP001153954"/>
    </source>
</evidence>
<feature type="chain" id="PRO_5043975877" description="Plexin TIG domain-containing protein" evidence="1">
    <location>
        <begin position="20"/>
        <end position="190"/>
    </location>
</feature>
<dbReference type="Pfam" id="PF18020">
    <property type="entry name" value="TIG_2"/>
    <property type="match status" value="1"/>
</dbReference>
<feature type="domain" description="Plexin TIG" evidence="2">
    <location>
        <begin position="90"/>
        <end position="175"/>
    </location>
</feature>
<sequence length="190" mass="21285">MFRNIVVVIISSLVIYCLAGDLVIHTKDDRCSIHTSCDSCISESICTWCVAKSLCTQQRCGNDNVIYPKETQALLAGPDFCPRVADTSELTFASGQNEIITVRITQIYIFMAFTPWKCKINMNGEDITVSGILLADIVYCEIFEMKNESENPYIEGSVKVLWNYNKAFDGSLSFKVCRCDLEPKCVACKN</sequence>
<dbReference type="AlphaFoldDB" id="A0AAU9V361"/>
<gene>
    <name evidence="3" type="ORF">EEDITHA_LOCUS19951</name>
</gene>
<name>A0AAU9V361_EUPED</name>
<comment type="caution">
    <text evidence="3">The sequence shown here is derived from an EMBL/GenBank/DDBJ whole genome shotgun (WGS) entry which is preliminary data.</text>
</comment>
<dbReference type="EMBL" id="CAKOGL010000028">
    <property type="protein sequence ID" value="CAH2105732.1"/>
    <property type="molecule type" value="Genomic_DNA"/>
</dbReference>
<evidence type="ECO:0000259" key="2">
    <source>
        <dbReference type="Pfam" id="PF18020"/>
    </source>
</evidence>
<dbReference type="Proteomes" id="UP001153954">
    <property type="component" value="Unassembled WGS sequence"/>
</dbReference>
<accession>A0AAU9V361</accession>
<organism evidence="3 4">
    <name type="scientific">Euphydryas editha</name>
    <name type="common">Edith's checkerspot</name>
    <dbReference type="NCBI Taxonomy" id="104508"/>
    <lineage>
        <taxon>Eukaryota</taxon>
        <taxon>Metazoa</taxon>
        <taxon>Ecdysozoa</taxon>
        <taxon>Arthropoda</taxon>
        <taxon>Hexapoda</taxon>
        <taxon>Insecta</taxon>
        <taxon>Pterygota</taxon>
        <taxon>Neoptera</taxon>
        <taxon>Endopterygota</taxon>
        <taxon>Lepidoptera</taxon>
        <taxon>Glossata</taxon>
        <taxon>Ditrysia</taxon>
        <taxon>Papilionoidea</taxon>
        <taxon>Nymphalidae</taxon>
        <taxon>Nymphalinae</taxon>
        <taxon>Euphydryas</taxon>
    </lineage>
</organism>
<dbReference type="InterPro" id="IPR041362">
    <property type="entry name" value="TIG2_plexin"/>
</dbReference>
<keyword evidence="1" id="KW-0732">Signal</keyword>
<dbReference type="Gene3D" id="2.60.40.10">
    <property type="entry name" value="Immunoglobulins"/>
    <property type="match status" value="1"/>
</dbReference>
<feature type="signal peptide" evidence="1">
    <location>
        <begin position="1"/>
        <end position="19"/>
    </location>
</feature>
<keyword evidence="4" id="KW-1185">Reference proteome</keyword>
<reference evidence="3" key="1">
    <citation type="submission" date="2022-03" db="EMBL/GenBank/DDBJ databases">
        <authorList>
            <person name="Tunstrom K."/>
        </authorList>
    </citation>
    <scope>NUCLEOTIDE SEQUENCE</scope>
</reference>
<dbReference type="InterPro" id="IPR013783">
    <property type="entry name" value="Ig-like_fold"/>
</dbReference>
<evidence type="ECO:0000313" key="3">
    <source>
        <dbReference type="EMBL" id="CAH2105732.1"/>
    </source>
</evidence>